<evidence type="ECO:0000313" key="1">
    <source>
        <dbReference type="EMBL" id="NZD63548.1"/>
    </source>
</evidence>
<dbReference type="Proteomes" id="UP000532162">
    <property type="component" value="Unassembled WGS sequence"/>
</dbReference>
<sequence length="76" mass="8482">MLFDVFAGSRADAPALIHDQTGKVVLDDKACDSNSLRATIANMEAEAVIPSNRSRNIVIPPVIYKQRNHIERCFNR</sequence>
<comment type="caution">
    <text evidence="1">The sequence shown here is derived from an EMBL/GenBank/DDBJ whole genome shotgun (WGS) entry which is preliminary data.</text>
</comment>
<dbReference type="AlphaFoldDB" id="A0A7Z0RNQ4"/>
<name>A0A7Z0RNQ4_9HYPH</name>
<protein>
    <recommendedName>
        <fullName evidence="3">Transposase IS4-like domain-containing protein</fullName>
    </recommendedName>
</protein>
<evidence type="ECO:0000313" key="2">
    <source>
        <dbReference type="Proteomes" id="UP000532162"/>
    </source>
</evidence>
<gene>
    <name evidence="1" type="ORF">HX900_20930</name>
</gene>
<proteinExistence type="predicted"/>
<accession>A0A7Z0RNQ4</accession>
<organism evidence="1 2">
    <name type="scientific">Rhizobium changzhiense</name>
    <dbReference type="NCBI Taxonomy" id="2692317"/>
    <lineage>
        <taxon>Bacteria</taxon>
        <taxon>Pseudomonadati</taxon>
        <taxon>Pseudomonadota</taxon>
        <taxon>Alphaproteobacteria</taxon>
        <taxon>Hyphomicrobiales</taxon>
        <taxon>Rhizobiaceae</taxon>
        <taxon>Rhizobium/Agrobacterium group</taxon>
        <taxon>Rhizobium</taxon>
    </lineage>
</organism>
<reference evidence="1 2" key="1">
    <citation type="submission" date="2020-07" db="EMBL/GenBank/DDBJ databases">
        <authorList>
            <person name="Sun Q."/>
        </authorList>
    </citation>
    <scope>NUCLEOTIDE SEQUENCE [LARGE SCALE GENOMIC DNA]</scope>
    <source>
        <strain evidence="1 2">WYCCWR 11290</strain>
    </source>
</reference>
<evidence type="ECO:0008006" key="3">
    <source>
        <dbReference type="Google" id="ProtNLM"/>
    </source>
</evidence>
<dbReference type="EMBL" id="JACCPJ010000005">
    <property type="protein sequence ID" value="NZD63548.1"/>
    <property type="molecule type" value="Genomic_DNA"/>
</dbReference>
<dbReference type="RefSeq" id="WP_168290963.1">
    <property type="nucleotide sequence ID" value="NZ_JACCPJ010000005.1"/>
</dbReference>